<comment type="caution">
    <text evidence="2">The sequence shown here is derived from an EMBL/GenBank/DDBJ whole genome shotgun (WGS) entry which is preliminary data.</text>
</comment>
<evidence type="ECO:0000313" key="2">
    <source>
        <dbReference type="EMBL" id="TQE96962.1"/>
    </source>
</evidence>
<dbReference type="EMBL" id="VIGC01000005">
    <property type="protein sequence ID" value="TQE96962.1"/>
    <property type="molecule type" value="Genomic_DNA"/>
</dbReference>
<dbReference type="InterPro" id="IPR036291">
    <property type="entry name" value="NAD(P)-bd_dom_sf"/>
</dbReference>
<dbReference type="RefSeq" id="WP_141608947.1">
    <property type="nucleotide sequence ID" value="NZ_VIGC02000005.1"/>
</dbReference>
<gene>
    <name evidence="2" type="ORF">FKZ61_04800</name>
</gene>
<sequence>MQTVFITGATGYIGFSVAQAFRRAGYAVLGLTRSPHKARFLAQREIQPVVGAMQEPDTYRHLAAQADILIHAAVDYQADTAELDRLTVETLLAAARQGTTPRTLIYTSGVWVHGDTGGDAVDESSPLAPAAAVAWRPAVEDQVLTETGVRGLVLRPGVVYGGAGGLTGLWFDGATNGHPFDVVGDGRNHWSMVHVGDLAQGYVLAAQSGLAGEVFNLVDGVPRQVSEMVTAIGRATGTHKRPHYRPLAEAVTEMGPLAEALALDQKLRPDKATRFLGWHPQHPDFVADVHTYYRAWQAQRQQ</sequence>
<dbReference type="PANTHER" id="PTHR48079:SF6">
    <property type="entry name" value="NAD(P)-BINDING DOMAIN-CONTAINING PROTEIN-RELATED"/>
    <property type="match status" value="1"/>
</dbReference>
<dbReference type="GO" id="GO:0005737">
    <property type="term" value="C:cytoplasm"/>
    <property type="evidence" value="ECO:0007669"/>
    <property type="project" value="TreeGrafter"/>
</dbReference>
<dbReference type="SUPFAM" id="SSF51735">
    <property type="entry name" value="NAD(P)-binding Rossmann-fold domains"/>
    <property type="match status" value="1"/>
</dbReference>
<dbReference type="OrthoDB" id="9807212at2"/>
<keyword evidence="3" id="KW-1185">Reference proteome</keyword>
<dbReference type="InParanoid" id="A0A540VJS0"/>
<dbReference type="InterPro" id="IPR051783">
    <property type="entry name" value="NAD(P)-dependent_oxidoreduct"/>
</dbReference>
<dbReference type="PANTHER" id="PTHR48079">
    <property type="entry name" value="PROTEIN YEEZ"/>
    <property type="match status" value="1"/>
</dbReference>
<reference evidence="2 3" key="1">
    <citation type="submission" date="2019-06" db="EMBL/GenBank/DDBJ databases">
        <title>Genome sequence of Litorilinea aerophila BAA-2444.</title>
        <authorList>
            <person name="Maclea K.S."/>
            <person name="Maurais E.G."/>
            <person name="Iannazzi L.C."/>
        </authorList>
    </citation>
    <scope>NUCLEOTIDE SEQUENCE [LARGE SCALE GENOMIC DNA]</scope>
    <source>
        <strain evidence="2 3">ATCC BAA-2444</strain>
    </source>
</reference>
<dbReference type="AlphaFoldDB" id="A0A540VJS0"/>
<name>A0A540VJS0_9CHLR</name>
<dbReference type="InterPro" id="IPR001509">
    <property type="entry name" value="Epimerase_deHydtase"/>
</dbReference>
<dbReference type="Proteomes" id="UP000317371">
    <property type="component" value="Unassembled WGS sequence"/>
</dbReference>
<dbReference type="Pfam" id="PF01370">
    <property type="entry name" value="Epimerase"/>
    <property type="match status" value="1"/>
</dbReference>
<proteinExistence type="predicted"/>
<organism evidence="2 3">
    <name type="scientific">Litorilinea aerophila</name>
    <dbReference type="NCBI Taxonomy" id="1204385"/>
    <lineage>
        <taxon>Bacteria</taxon>
        <taxon>Bacillati</taxon>
        <taxon>Chloroflexota</taxon>
        <taxon>Caldilineae</taxon>
        <taxon>Caldilineales</taxon>
        <taxon>Caldilineaceae</taxon>
        <taxon>Litorilinea</taxon>
    </lineage>
</organism>
<dbReference type="Gene3D" id="3.40.50.720">
    <property type="entry name" value="NAD(P)-binding Rossmann-like Domain"/>
    <property type="match status" value="1"/>
</dbReference>
<accession>A0A540VJS0</accession>
<evidence type="ECO:0000259" key="1">
    <source>
        <dbReference type="Pfam" id="PF01370"/>
    </source>
</evidence>
<feature type="domain" description="NAD-dependent epimerase/dehydratase" evidence="1">
    <location>
        <begin position="4"/>
        <end position="217"/>
    </location>
</feature>
<dbReference type="GO" id="GO:0004029">
    <property type="term" value="F:aldehyde dehydrogenase (NAD+) activity"/>
    <property type="evidence" value="ECO:0007669"/>
    <property type="project" value="TreeGrafter"/>
</dbReference>
<protein>
    <submittedName>
        <fullName evidence="2">NAD-dependent epimerase/dehydratase family protein</fullName>
    </submittedName>
</protein>
<evidence type="ECO:0000313" key="3">
    <source>
        <dbReference type="Proteomes" id="UP000317371"/>
    </source>
</evidence>